<name>F2EB68_HORVV</name>
<proteinExistence type="evidence at transcript level"/>
<dbReference type="AlphaFoldDB" id="F2EB68"/>
<evidence type="ECO:0000313" key="1">
    <source>
        <dbReference type="EMBL" id="BAK04590.1"/>
    </source>
</evidence>
<organism evidence="1">
    <name type="scientific">Hordeum vulgare subsp. vulgare</name>
    <name type="common">Domesticated barley</name>
    <dbReference type="NCBI Taxonomy" id="112509"/>
    <lineage>
        <taxon>Eukaryota</taxon>
        <taxon>Viridiplantae</taxon>
        <taxon>Streptophyta</taxon>
        <taxon>Embryophyta</taxon>
        <taxon>Tracheophyta</taxon>
        <taxon>Spermatophyta</taxon>
        <taxon>Magnoliopsida</taxon>
        <taxon>Liliopsida</taxon>
        <taxon>Poales</taxon>
        <taxon>Poaceae</taxon>
        <taxon>BOP clade</taxon>
        <taxon>Pooideae</taxon>
        <taxon>Triticodae</taxon>
        <taxon>Triticeae</taxon>
        <taxon>Hordeinae</taxon>
        <taxon>Hordeum</taxon>
    </lineage>
</organism>
<dbReference type="OMA" id="FVNDQVH"/>
<reference evidence="1" key="1">
    <citation type="journal article" date="2011" name="Plant Physiol.">
        <title>Comprehensive sequence analysis of 24,783 barley full-length cDNAs derived from 12 clone libraries.</title>
        <authorList>
            <person name="Matsumoto T."/>
            <person name="Tanaka T."/>
            <person name="Sakai H."/>
            <person name="Amano N."/>
            <person name="Kanamori H."/>
            <person name="Kurita K."/>
            <person name="Kikuta A."/>
            <person name="Kamiya K."/>
            <person name="Yamamoto M."/>
            <person name="Ikawa H."/>
            <person name="Fujii N."/>
            <person name="Hori K."/>
            <person name="Itoh T."/>
            <person name="Sato K."/>
        </authorList>
    </citation>
    <scope>NUCLEOTIDE SEQUENCE</scope>
    <source>
        <tissue evidence="1">Seed</tissue>
    </source>
</reference>
<protein>
    <submittedName>
        <fullName evidence="1">Predicted protein</fullName>
    </submittedName>
</protein>
<dbReference type="EMBL" id="AK373393">
    <property type="protein sequence ID" value="BAK04590.1"/>
    <property type="molecule type" value="mRNA"/>
</dbReference>
<accession>F2EB68</accession>
<dbReference type="ExpressionAtlas" id="F2EB68">
    <property type="expression patterns" value="baseline and differential"/>
</dbReference>
<sequence>MDDSDPEIELDSDFKQIVTMLRHIKDKAHKDGQKKTEQAISRFQESVTGWELGVTSGMLFVNDQVHF</sequence>